<dbReference type="EMBL" id="JAFHAP010000008">
    <property type="protein sequence ID" value="MBN2909560.1"/>
    <property type="molecule type" value="Genomic_DNA"/>
</dbReference>
<dbReference type="InterPro" id="IPR016024">
    <property type="entry name" value="ARM-type_fold"/>
</dbReference>
<evidence type="ECO:0000313" key="2">
    <source>
        <dbReference type="Proteomes" id="UP001177120"/>
    </source>
</evidence>
<reference evidence="1" key="1">
    <citation type="journal article" date="2024" name="Int. J. Syst. Evol. Microbiol.">
        <title>Polycladomyces zharkentensis sp. nov., a novel thermophilic cellulose- and starch-degrading member of the Bacillota from a geothermal aquifer in Kazakhstan.</title>
        <authorList>
            <person name="Mashzhan A."/>
            <person name="Kistaubayeva A."/>
            <person name="Javier-Lopez R."/>
            <person name="Bissenova U."/>
            <person name="Bissenbay A."/>
            <person name="Birkeland N.K."/>
        </authorList>
    </citation>
    <scope>NUCLEOTIDE SEQUENCE</scope>
    <source>
        <strain evidence="1">ZKZ2T</strain>
    </source>
</reference>
<keyword evidence="2" id="KW-1185">Reference proteome</keyword>
<name>A0ABS2WJA9_9BACL</name>
<dbReference type="SUPFAM" id="SSF48371">
    <property type="entry name" value="ARM repeat"/>
    <property type="match status" value="1"/>
</dbReference>
<gene>
    <name evidence="1" type="ORF">JQC72_08470</name>
</gene>
<dbReference type="RefSeq" id="WP_205494749.1">
    <property type="nucleotide sequence ID" value="NZ_JAFHAP010000008.1"/>
</dbReference>
<evidence type="ECO:0000313" key="1">
    <source>
        <dbReference type="EMBL" id="MBN2909560.1"/>
    </source>
</evidence>
<protein>
    <submittedName>
        <fullName evidence="1">Uncharacterized protein</fullName>
    </submittedName>
</protein>
<sequence>MEEEKQSREKSIARREYDNHEAWWRNAEPRSPLPPDLETLLEKEDPQFLDEMKKFALAFTVSLYVWNQEQQRHEKHELYSVKNKDDGSWLWTLYTKKEPLARQALKQLIGLVDRQELDDLIQSWRSTFQGYSWLHGGYQLYYEGNVSFIPFTETFYRYVKGIYKLAEQRRDAEIWGVLAHRFDADKRFHHWMELEEHLSRTIYSSKTHHYLRRRSWRTLRQLGEEGNAADYVAMATAALLSYTDRDGRIRWLNVANSTTPVRHTDFTHLWLFNHLLHRNSSRYSYHGNQTWKFHGRPGEIVLEREEAYPHLWDQHPSALWRLFQEGKAGPVIWFAARALGLAHREYLRQHRNELKALLQSDRKTHLAGAAWMLLQLSTHPDLDTPDLDCWLRCSFHQEASVREIAFAFIGYHQDRWTTSQIRHLFQRFIHVVQDTELDAAVMTDWIEGIRRYFTAAIPQVVSLDLIKEMASRNHPLLNEFSAILLQYIDWDNQPMTGQDLLPFLQNEHPPLRQTARRVLLSRFTQLQLEAAFLADFASIPGEDHQVFATQFFADRMLWLVPHLPELIRRLWSRMLQSDQPEEVRAYIREDLLGGLFFEEMAQTPLEKVLHLLHHHQTEYQELGARLLQLIQPQPKDLTQQQLVRLAHSPVALAREEARRLLLRQINEVPDELLVHLAETEWDDTRNWTLAYLETRSSAEITPDLIYGLLDTARADIQTFAMKLIRIHEKRLEPTELLVRAGQHPDLRVQEFALELAQQVEWTPELLNKMELFFRTVLFRVHGGRKAKNMALALLTRLGETSPELAKGVVSILSDVARNIGTRDFERILAALTRIQMWYPDISTPLAVH</sequence>
<proteinExistence type="predicted"/>
<organism evidence="1 2">
    <name type="scientific">Polycladomyces zharkentensis</name>
    <dbReference type="NCBI Taxonomy" id="2807616"/>
    <lineage>
        <taxon>Bacteria</taxon>
        <taxon>Bacillati</taxon>
        <taxon>Bacillota</taxon>
        <taxon>Bacilli</taxon>
        <taxon>Bacillales</taxon>
        <taxon>Thermoactinomycetaceae</taxon>
        <taxon>Polycladomyces</taxon>
    </lineage>
</organism>
<comment type="caution">
    <text evidence="1">The sequence shown here is derived from an EMBL/GenBank/DDBJ whole genome shotgun (WGS) entry which is preliminary data.</text>
</comment>
<accession>A0ABS2WJA9</accession>
<dbReference type="Proteomes" id="UP001177120">
    <property type="component" value="Unassembled WGS sequence"/>
</dbReference>